<keyword evidence="5 9" id="KW-0798">TonB box</keyword>
<dbReference type="Gene3D" id="3.40.50.150">
    <property type="entry name" value="Vaccinia Virus protein VP39"/>
    <property type="match status" value="1"/>
</dbReference>
<evidence type="ECO:0000313" key="14">
    <source>
        <dbReference type="EMBL" id="MCC4234435.1"/>
    </source>
</evidence>
<dbReference type="PANTHER" id="PTHR30069">
    <property type="entry name" value="TONB-DEPENDENT OUTER MEMBRANE RECEPTOR"/>
    <property type="match status" value="1"/>
</dbReference>
<evidence type="ECO:0000256" key="8">
    <source>
        <dbReference type="PROSITE-ProRule" id="PRU01360"/>
    </source>
</evidence>
<dbReference type="InterPro" id="IPR000531">
    <property type="entry name" value="Beta-barrel_TonB"/>
</dbReference>
<keyword evidence="4 8" id="KW-0812">Transmembrane</keyword>
<dbReference type="Gene3D" id="2.40.170.20">
    <property type="entry name" value="TonB-dependent receptor, beta-barrel domain"/>
    <property type="match status" value="1"/>
</dbReference>
<keyword evidence="11" id="KW-0732">Signal</keyword>
<accession>A0ABS8H7B6</accession>
<dbReference type="InterPro" id="IPR012910">
    <property type="entry name" value="Plug_dom"/>
</dbReference>
<dbReference type="InterPro" id="IPR039426">
    <property type="entry name" value="TonB-dep_rcpt-like"/>
</dbReference>
<sequence length="953" mass="104110">MRNHLHHLCAVSIIAITPGIALAQAGGHGQGDIVVTAAPLGQKADETTTPVVTLTGAELIHRRAATLGETLAGQPGINFENFGGGASRPIIRGQSSPRVQVLSDSANVQDASAISPDHNVTGEPLLLRGIEVLRGPATLLYGSGAIGGGVNLLDEKVPTYVPEGGITGAAEGRLGTGDDERSLVGGATVGAGPLALRVEGVHRRSDDYRVPRAFGEDRVHGSYNDTSTVSVGGSWIGPDGYLGVAYTRQRNEYGVPGHNHDYESCHPHGISLHCGSHGEEEEHDHDHDHEHDHEEEVPFVKLRSNRFDIRSDYNNPVPALEKVRFRLSFTDYAHDEIEDGEAENTFLNKAHDLRVELTHAPLGGLRGTFGIQQSGSRFQAISGGVTHTLNTDSSNTAIFLLETYSLGNVRLEAAARQEWQTVKSLITRYPSIRHKPFSASAAAIWSIGSDYSLALSLAHTERAPSVQELYAYGLHLATNTYEIGIVSGNSRLAEKVSQGVEKANSVNLTLRKTAGPTTFTIGAYHQDFDNYIYAQTLDQFEDFRLIRYAGAEATFTGIDGEVRHAFNDQFALSVFGDYVRAKLKNGGGDLPRIPAGRLGARGDVHVGPFTADAEYYHVFEQDRIAAFETRTPGYDMVNATLAYRVELGDKRSAELFVRGTNLTNELAYNHSSFIKTFSPLRGRNFLFGLRGGILSKTKGTARRPSALFRHIEMLQGDRPWGTFLDAGTGTNSIGWVSGLATDRWVAVTGAAGHAVQVRDASDRVRRPQDRIILGNWANPTLLAGERFDTILADYLIGAIEGFAPYFQERMFARLRTLARGRLYLVGLEPYVAERPETPDGRILCDIGRWRDAVLLQAGERPYREFPMEWVLEQMTASGFRVVSAHRFPIRYQEKFVNSQIDMCASRLSRLGDRSLAAALHARGEALRQDALAIIGRDGGLRHGFDYVIAAEKG</sequence>
<protein>
    <submittedName>
        <fullName evidence="14">TonB-dependent receptor</fullName>
    </submittedName>
</protein>
<evidence type="ECO:0000256" key="6">
    <source>
        <dbReference type="ARBA" id="ARBA00023136"/>
    </source>
</evidence>
<dbReference type="CDD" id="cd02440">
    <property type="entry name" value="AdoMet_MTases"/>
    <property type="match status" value="1"/>
</dbReference>
<feature type="domain" description="TonB-dependent receptor-like beta-barrel" evidence="12">
    <location>
        <begin position="263"/>
        <end position="662"/>
    </location>
</feature>
<keyword evidence="7 8" id="KW-0998">Cell outer membrane</keyword>
<keyword evidence="15" id="KW-1185">Reference proteome</keyword>
<feature type="region of interest" description="Disordered" evidence="10">
    <location>
        <begin position="276"/>
        <end position="296"/>
    </location>
</feature>
<dbReference type="InterPro" id="IPR037066">
    <property type="entry name" value="Plug_dom_sf"/>
</dbReference>
<dbReference type="SUPFAM" id="SSF56935">
    <property type="entry name" value="Porins"/>
    <property type="match status" value="1"/>
</dbReference>
<evidence type="ECO:0000256" key="7">
    <source>
        <dbReference type="ARBA" id="ARBA00023237"/>
    </source>
</evidence>
<keyword evidence="14" id="KW-0675">Receptor</keyword>
<evidence type="ECO:0000256" key="10">
    <source>
        <dbReference type="SAM" id="MobiDB-lite"/>
    </source>
</evidence>
<comment type="similarity">
    <text evidence="8 9">Belongs to the TonB-dependent receptor family.</text>
</comment>
<dbReference type="PROSITE" id="PS52016">
    <property type="entry name" value="TONB_DEPENDENT_REC_3"/>
    <property type="match status" value="1"/>
</dbReference>
<dbReference type="PANTHER" id="PTHR30069:SF40">
    <property type="entry name" value="TONB-DEPENDENT RECEPTOR NMB0964-RELATED"/>
    <property type="match status" value="1"/>
</dbReference>
<proteinExistence type="inferred from homology"/>
<dbReference type="SUPFAM" id="SSF53335">
    <property type="entry name" value="S-adenosyl-L-methionine-dependent methyltransferases"/>
    <property type="match status" value="1"/>
</dbReference>
<name>A0ABS8H7B6_9SPHN</name>
<dbReference type="Pfam" id="PF00593">
    <property type="entry name" value="TonB_dep_Rec_b-barrel"/>
    <property type="match status" value="1"/>
</dbReference>
<evidence type="ECO:0000256" key="5">
    <source>
        <dbReference type="ARBA" id="ARBA00023077"/>
    </source>
</evidence>
<evidence type="ECO:0000256" key="3">
    <source>
        <dbReference type="ARBA" id="ARBA00022452"/>
    </source>
</evidence>
<organism evidence="14 15">
    <name type="scientific">Sphingobium soli</name>
    <dbReference type="NCBI Taxonomy" id="1591116"/>
    <lineage>
        <taxon>Bacteria</taxon>
        <taxon>Pseudomonadati</taxon>
        <taxon>Pseudomonadota</taxon>
        <taxon>Alphaproteobacteria</taxon>
        <taxon>Sphingomonadales</taxon>
        <taxon>Sphingomonadaceae</taxon>
        <taxon>Sphingobium</taxon>
    </lineage>
</organism>
<feature type="domain" description="TonB-dependent receptor plug" evidence="13">
    <location>
        <begin position="45"/>
        <end position="148"/>
    </location>
</feature>
<reference evidence="14 15" key="1">
    <citation type="submission" date="2021-10" db="EMBL/GenBank/DDBJ databases">
        <title>The diversity and Nitrogen Metabolism of Culturable Nitrate-Utilizing Bacteria Within the Oxygen Minimum Zone of the Changjiang (Yangtze River)Estuary.</title>
        <authorList>
            <person name="Zhang D."/>
            <person name="Zheng J."/>
            <person name="Liu S."/>
            <person name="He W."/>
        </authorList>
    </citation>
    <scope>NUCLEOTIDE SEQUENCE [LARGE SCALE GENOMIC DNA]</scope>
    <source>
        <strain evidence="14 15">FXH275-2</strain>
    </source>
</reference>
<evidence type="ECO:0000256" key="9">
    <source>
        <dbReference type="RuleBase" id="RU003357"/>
    </source>
</evidence>
<dbReference type="Pfam" id="PF07715">
    <property type="entry name" value="Plug"/>
    <property type="match status" value="1"/>
</dbReference>
<keyword evidence="6 8" id="KW-0472">Membrane</keyword>
<comment type="caution">
    <text evidence="14">The sequence shown here is derived from an EMBL/GenBank/DDBJ whole genome shotgun (WGS) entry which is preliminary data.</text>
</comment>
<evidence type="ECO:0000259" key="13">
    <source>
        <dbReference type="Pfam" id="PF07715"/>
    </source>
</evidence>
<evidence type="ECO:0000256" key="1">
    <source>
        <dbReference type="ARBA" id="ARBA00004571"/>
    </source>
</evidence>
<gene>
    <name evidence="14" type="ORF">LL253_17315</name>
</gene>
<feature type="chain" id="PRO_5046701407" evidence="11">
    <location>
        <begin position="24"/>
        <end position="953"/>
    </location>
</feature>
<evidence type="ECO:0000256" key="2">
    <source>
        <dbReference type="ARBA" id="ARBA00022448"/>
    </source>
</evidence>
<dbReference type="EMBL" id="JAJGNP010000020">
    <property type="protein sequence ID" value="MCC4234435.1"/>
    <property type="molecule type" value="Genomic_DNA"/>
</dbReference>
<dbReference type="Gene3D" id="2.170.130.10">
    <property type="entry name" value="TonB-dependent receptor, plug domain"/>
    <property type="match status" value="1"/>
</dbReference>
<dbReference type="InterPro" id="IPR029063">
    <property type="entry name" value="SAM-dependent_MTases_sf"/>
</dbReference>
<evidence type="ECO:0000313" key="15">
    <source>
        <dbReference type="Proteomes" id="UP001198830"/>
    </source>
</evidence>
<evidence type="ECO:0000256" key="4">
    <source>
        <dbReference type="ARBA" id="ARBA00022692"/>
    </source>
</evidence>
<keyword evidence="3 8" id="KW-1134">Transmembrane beta strand</keyword>
<dbReference type="RefSeq" id="WP_228227941.1">
    <property type="nucleotide sequence ID" value="NZ_JAJGNP010000020.1"/>
</dbReference>
<comment type="subcellular location">
    <subcellularLocation>
        <location evidence="1 8">Cell outer membrane</location>
        <topology evidence="1 8">Multi-pass membrane protein</topology>
    </subcellularLocation>
</comment>
<evidence type="ECO:0000259" key="12">
    <source>
        <dbReference type="Pfam" id="PF00593"/>
    </source>
</evidence>
<dbReference type="Proteomes" id="UP001198830">
    <property type="component" value="Unassembled WGS sequence"/>
</dbReference>
<feature type="signal peptide" evidence="11">
    <location>
        <begin position="1"/>
        <end position="23"/>
    </location>
</feature>
<keyword evidence="2 8" id="KW-0813">Transport</keyword>
<dbReference type="InterPro" id="IPR036942">
    <property type="entry name" value="Beta-barrel_TonB_sf"/>
</dbReference>
<evidence type="ECO:0000256" key="11">
    <source>
        <dbReference type="SAM" id="SignalP"/>
    </source>
</evidence>